<gene>
    <name evidence="2" type="primary">menH_5</name>
    <name evidence="2" type="ORF">SDC9_13790</name>
</gene>
<dbReference type="GO" id="GO:0052689">
    <property type="term" value="F:carboxylic ester hydrolase activity"/>
    <property type="evidence" value="ECO:0007669"/>
    <property type="project" value="TreeGrafter"/>
</dbReference>
<name>A0A644TNS7_9ZZZZ</name>
<organism evidence="2">
    <name type="scientific">bioreactor metagenome</name>
    <dbReference type="NCBI Taxonomy" id="1076179"/>
    <lineage>
        <taxon>unclassified sequences</taxon>
        <taxon>metagenomes</taxon>
        <taxon>ecological metagenomes</taxon>
    </lineage>
</organism>
<protein>
    <submittedName>
        <fullName evidence="2">2-succinyl-6-hydroxy-2, 4-cyclohexadiene-1-carboxylate synthase</fullName>
        <ecNumber evidence="2">4.2.99.20</ecNumber>
    </submittedName>
</protein>
<dbReference type="EC" id="4.2.99.20" evidence="2"/>
<dbReference type="PANTHER" id="PTHR43265">
    <property type="entry name" value="ESTERASE ESTD"/>
    <property type="match status" value="1"/>
</dbReference>
<keyword evidence="2" id="KW-0456">Lyase</keyword>
<dbReference type="PANTHER" id="PTHR43265:SF1">
    <property type="entry name" value="ESTERASE ESTD"/>
    <property type="match status" value="1"/>
</dbReference>
<reference evidence="2" key="1">
    <citation type="submission" date="2019-08" db="EMBL/GenBank/DDBJ databases">
        <authorList>
            <person name="Kucharzyk K."/>
            <person name="Murdoch R.W."/>
            <person name="Higgins S."/>
            <person name="Loffler F."/>
        </authorList>
    </citation>
    <scope>NUCLEOTIDE SEQUENCE</scope>
</reference>
<accession>A0A644TNS7</accession>
<dbReference type="InterPro" id="IPR000073">
    <property type="entry name" value="AB_hydrolase_1"/>
</dbReference>
<dbReference type="Pfam" id="PF00561">
    <property type="entry name" value="Abhydrolase_1"/>
    <property type="match status" value="1"/>
</dbReference>
<proteinExistence type="predicted"/>
<dbReference type="InterPro" id="IPR029058">
    <property type="entry name" value="AB_hydrolase_fold"/>
</dbReference>
<dbReference type="AlphaFoldDB" id="A0A644TNS7"/>
<sequence length="274" mass="30429">MEQQVIINTQEQSLYGILHLPEVFNQEKVPVVVICHGFISSKTGQHRMFVKAARELCQGGFAVLRFDFSGCGDSTGEYKDISVPRQVEETRRVIDFVAQYPAIDDSRIVLLGHSLGGAVATVSAAHDNRVNKLILLSPVAEPFKDIVGIVGKELYDQCHKDGVVNFQGFELGAQFFSSLIGLQPLSQAEYFGGDVLIVHGSGDVEIPLNNARLYQNVYKWRGRSHCKLQVVKGADHTYSSTAWKSECFDIILKWLNRDRQNGPSVVDYPALLTS</sequence>
<dbReference type="SUPFAM" id="SSF53474">
    <property type="entry name" value="alpha/beta-Hydrolases"/>
    <property type="match status" value="1"/>
</dbReference>
<dbReference type="Gene3D" id="3.40.50.1820">
    <property type="entry name" value="alpha/beta hydrolase"/>
    <property type="match status" value="1"/>
</dbReference>
<comment type="caution">
    <text evidence="2">The sequence shown here is derived from an EMBL/GenBank/DDBJ whole genome shotgun (WGS) entry which is preliminary data.</text>
</comment>
<evidence type="ECO:0000313" key="2">
    <source>
        <dbReference type="EMBL" id="MPL68077.1"/>
    </source>
</evidence>
<dbReference type="InterPro" id="IPR053145">
    <property type="entry name" value="AB_hydrolase_Est10"/>
</dbReference>
<dbReference type="EMBL" id="VSSQ01000040">
    <property type="protein sequence ID" value="MPL68077.1"/>
    <property type="molecule type" value="Genomic_DNA"/>
</dbReference>
<evidence type="ECO:0000259" key="1">
    <source>
        <dbReference type="Pfam" id="PF00561"/>
    </source>
</evidence>
<feature type="domain" description="AB hydrolase-1" evidence="1">
    <location>
        <begin position="30"/>
        <end position="143"/>
    </location>
</feature>
<dbReference type="GO" id="GO:0070205">
    <property type="term" value="F:2-succinyl-6-hydroxy-2,4-cyclohexadiene-1-carboxylate synthase activity"/>
    <property type="evidence" value="ECO:0007669"/>
    <property type="project" value="UniProtKB-EC"/>
</dbReference>